<sequence length="115" mass="12740">MTVYTVYNTQLSGREKMAAAGSRHVTEPCGEVNDGLAVIPRAEMEIEALSPVLQDSIVRIPIIGLSSPFRVFIRGNAYCNMHMCLAVGLLLLHVCRGDNYPFMRPQCPRMESPLC</sequence>
<dbReference type="Proteomes" id="UP001153269">
    <property type="component" value="Unassembled WGS sequence"/>
</dbReference>
<dbReference type="AlphaFoldDB" id="A0A9N7V1F8"/>
<organism evidence="1 2">
    <name type="scientific">Pleuronectes platessa</name>
    <name type="common">European plaice</name>
    <dbReference type="NCBI Taxonomy" id="8262"/>
    <lineage>
        <taxon>Eukaryota</taxon>
        <taxon>Metazoa</taxon>
        <taxon>Chordata</taxon>
        <taxon>Craniata</taxon>
        <taxon>Vertebrata</taxon>
        <taxon>Euteleostomi</taxon>
        <taxon>Actinopterygii</taxon>
        <taxon>Neopterygii</taxon>
        <taxon>Teleostei</taxon>
        <taxon>Neoteleostei</taxon>
        <taxon>Acanthomorphata</taxon>
        <taxon>Carangaria</taxon>
        <taxon>Pleuronectiformes</taxon>
        <taxon>Pleuronectoidei</taxon>
        <taxon>Pleuronectidae</taxon>
        <taxon>Pleuronectes</taxon>
    </lineage>
</organism>
<reference evidence="1" key="1">
    <citation type="submission" date="2020-03" db="EMBL/GenBank/DDBJ databases">
        <authorList>
            <person name="Weist P."/>
        </authorList>
    </citation>
    <scope>NUCLEOTIDE SEQUENCE</scope>
</reference>
<name>A0A9N7V1F8_PLEPL</name>
<keyword evidence="2" id="KW-1185">Reference proteome</keyword>
<dbReference type="EMBL" id="CADEAL010002813">
    <property type="protein sequence ID" value="CAB1442300.1"/>
    <property type="molecule type" value="Genomic_DNA"/>
</dbReference>
<proteinExistence type="predicted"/>
<gene>
    <name evidence="1" type="ORF">PLEPLA_LOCUS29981</name>
</gene>
<comment type="caution">
    <text evidence="1">The sequence shown here is derived from an EMBL/GenBank/DDBJ whole genome shotgun (WGS) entry which is preliminary data.</text>
</comment>
<evidence type="ECO:0000313" key="2">
    <source>
        <dbReference type="Proteomes" id="UP001153269"/>
    </source>
</evidence>
<accession>A0A9N7V1F8</accession>
<evidence type="ECO:0000313" key="1">
    <source>
        <dbReference type="EMBL" id="CAB1442300.1"/>
    </source>
</evidence>
<protein>
    <submittedName>
        <fullName evidence="1">Uncharacterized protein</fullName>
    </submittedName>
</protein>